<feature type="compositionally biased region" description="Basic and acidic residues" evidence="1">
    <location>
        <begin position="1576"/>
        <end position="1591"/>
    </location>
</feature>
<name>A0A6J5KG23_9CAUD</name>
<dbReference type="EMBL" id="LR796138">
    <property type="protein sequence ID" value="CAB4120884.1"/>
    <property type="molecule type" value="Genomic_DNA"/>
</dbReference>
<evidence type="ECO:0000313" key="2">
    <source>
        <dbReference type="EMBL" id="CAB4120884.1"/>
    </source>
</evidence>
<feature type="region of interest" description="Disordered" evidence="1">
    <location>
        <begin position="1"/>
        <end position="24"/>
    </location>
</feature>
<feature type="compositionally biased region" description="Basic residues" evidence="1">
    <location>
        <begin position="1592"/>
        <end position="1601"/>
    </location>
</feature>
<feature type="region of interest" description="Disordered" evidence="1">
    <location>
        <begin position="1566"/>
        <end position="1601"/>
    </location>
</feature>
<proteinExistence type="predicted"/>
<reference evidence="2" key="1">
    <citation type="submission" date="2020-04" db="EMBL/GenBank/DDBJ databases">
        <authorList>
            <person name="Chiriac C."/>
            <person name="Salcher M."/>
            <person name="Ghai R."/>
            <person name="Kavagutti S V."/>
        </authorList>
    </citation>
    <scope>NUCLEOTIDE SEQUENCE</scope>
</reference>
<organism evidence="2">
    <name type="scientific">uncultured Caudovirales phage</name>
    <dbReference type="NCBI Taxonomy" id="2100421"/>
    <lineage>
        <taxon>Viruses</taxon>
        <taxon>Duplodnaviria</taxon>
        <taxon>Heunggongvirae</taxon>
        <taxon>Uroviricota</taxon>
        <taxon>Caudoviricetes</taxon>
        <taxon>Peduoviridae</taxon>
        <taxon>Maltschvirus</taxon>
        <taxon>Maltschvirus maltsch</taxon>
    </lineage>
</organism>
<feature type="region of interest" description="Disordered" evidence="1">
    <location>
        <begin position="64"/>
        <end position="87"/>
    </location>
</feature>
<gene>
    <name evidence="2" type="ORF">UFOVP2_46</name>
</gene>
<protein>
    <recommendedName>
        <fullName evidence="3">Large polyvalent protein associated domain-containing protein</fullName>
    </recommendedName>
</protein>
<evidence type="ECO:0008006" key="3">
    <source>
        <dbReference type="Google" id="ProtNLM"/>
    </source>
</evidence>
<accession>A0A6J5KG23</accession>
<sequence>MPQEYTGEVVPLSSTGPKEYSGEVIPLDKKPGMIKEFWDTLTSESPSQIMKHGGLGSLGTGMGRQMGESARAQGPEQYKKSEPPTGFRHATTEEFRQNKQPYVRNAPKQDMGEVLSQAKNYMVEHPGATVAEFAKGIMADPELLLPMFGELGAGAKLSQVLGKLGKTAGTVGRVVGGAGEAGAKGAVIGAGIEAASQYGKNEYNPEAVASAAIITGAFSSFLGLRRNMFDPKELGSGEISDATAKKILDQYNEKRMQSEANGQREYPEMGLQEVKQRMLGELGEDSRVNAKQTAYRLMQEGASTAKVEAEVKRNPIVEQEMNKIRASRKEFTSRFGMALEGEVLRPDGTFGPNALTKMLHKGPTASAAELAARDAAAGITRDALGTAVKVETPREASTSPFRGGGRSQRGAIDMQAMDKALGDALRGSAATLGVLLSASGTTLKTLERLPQNKLEFTKTQIKEQLRRPDISAPERAAIESVLGAVDGDKISAKQLAAGVKVATGDFELTKSPTGEYAGHGLENIKREGIADSGVRAELDEFGGVNREALDAMVWDDPSAQSYRDKYLPFIEAEEKYNPQTRVWQLPEHLQLSDANHFSDPRYFGHTRSFTENGTRHVVEIQSDLAQKRTYSEAERSEFMDRINELDLEYGILQGKLRAASQGRDPKAFEEHRKAIAENNTKAIELNNKVDAPSSESIAPIAPMLKDWHKRLIREELADAARAGERTVRFADADTVAKVEDWERYNTSPEGIKQYQKAVSDSEKILEDVVSGKIPPEGGESHAEAIRAAKEVLDIDRNTLSRVEQGFQFEPDLQGIYDRYKGDVSKFLKQLGGVEVKDEHGHGWIEVPVEGSKAMPAGKRVAMFGKADPDFLLKIGAVTGGALVASRLADEDKLEAAIAGGAIGLALTMLPKYIDYARADLRGAIRDGATAGGVVAGATVLDREHPVEGAMIGVLWGSTKMLPKSIIPKIGNMSIDDIINLRNGSIAARERETSNLAWAIREAIPDKARREQLSRIIESGDIHNLAPAERAVAAAYKKFTDSIGEAGQDVGVLKDLVENYVSHIVEKVGAPKSKLGEAMEALFGSDTQPNVKPSQHRKYATFDELQKAIEGTGLKVSTLDLAEIVDMYGRSMGRAIENKKMVNNLLAAEEGSERGSSHLIMNADDAPPGYKSIQSYQMRGKMVHPDLAPSLKFVLEGKTTNDLVNGALALSTAQKRIAVGLSLFHANNLFNAYVGATGRGPIHAKRSVDAALKAYREGGTGDIIDTLIKNGLRVERPMEVDQSALAKVGAVVDDGIRRATGFEQHVGEKSLHAIEDIQTKTFDRLTWDYLHTGMKLAVGIREFERLTLANKDMPKAEVARQVSSFVNDTFGGLDWYRVATESQTQLGRKLGLAALSPNGRVALQIGMFAPDWTLSTFRAMYKALPGATEMPLTQKLHQKYVMRTGLLWGVLMNGINMQTAGHPIWDNKDPTRLEYKDGTSQQIMKHAMEGPEWLLHPRQTALNKLGAIPALAGEIATSKEYLSPHWAPPLGSVTEHVIKKMAPISLSGSGAPGRDIEERAKRAALGAAGFPVYGAGPEEKERAKEIRRDMEQKKKRKKEYGQ</sequence>
<evidence type="ECO:0000256" key="1">
    <source>
        <dbReference type="SAM" id="MobiDB-lite"/>
    </source>
</evidence>